<dbReference type="GO" id="GO:0003677">
    <property type="term" value="F:DNA binding"/>
    <property type="evidence" value="ECO:0007669"/>
    <property type="project" value="UniProtKB-KW"/>
</dbReference>
<evidence type="ECO:0000259" key="4">
    <source>
        <dbReference type="PROSITE" id="PS50995"/>
    </source>
</evidence>
<accession>A0A1H7RBQ7</accession>
<sequence>MSVYTRDTFVPDTSIGYLLRANHQLGYAQLDRVCADYGITGIQWSTLIAIHFGMTNCAALARDLAHDKGAMTRVIDVLEAKGLVQRDRDDADRRLVNLSLTPEGNAVAMRCRDGVIALWNAVLADWSADETASLIAQLQKLRRTLEHFA</sequence>
<dbReference type="Pfam" id="PF12802">
    <property type="entry name" value="MarR_2"/>
    <property type="match status" value="1"/>
</dbReference>
<name>A0A1H7RBQ7_9SPHN</name>
<gene>
    <name evidence="5" type="ORF">SAMN05216382_2195</name>
</gene>
<dbReference type="PANTHER" id="PTHR33164">
    <property type="entry name" value="TRANSCRIPTIONAL REGULATOR, MARR FAMILY"/>
    <property type="match status" value="1"/>
</dbReference>
<feature type="domain" description="HTH marR-type" evidence="4">
    <location>
        <begin position="11"/>
        <end position="143"/>
    </location>
</feature>
<dbReference type="RefSeq" id="WP_093006236.1">
    <property type="nucleotide sequence ID" value="NZ_FNZZ01000004.1"/>
</dbReference>
<dbReference type="PANTHER" id="PTHR33164:SF57">
    <property type="entry name" value="MARR-FAMILY TRANSCRIPTIONAL REGULATOR"/>
    <property type="match status" value="1"/>
</dbReference>
<dbReference type="EMBL" id="FNZZ01000004">
    <property type="protein sequence ID" value="SEL57633.1"/>
    <property type="molecule type" value="Genomic_DNA"/>
</dbReference>
<keyword evidence="1" id="KW-0805">Transcription regulation</keyword>
<dbReference type="GO" id="GO:0003700">
    <property type="term" value="F:DNA-binding transcription factor activity"/>
    <property type="evidence" value="ECO:0007669"/>
    <property type="project" value="InterPro"/>
</dbReference>
<dbReference type="PROSITE" id="PS01117">
    <property type="entry name" value="HTH_MARR_1"/>
    <property type="match status" value="1"/>
</dbReference>
<dbReference type="PRINTS" id="PR00598">
    <property type="entry name" value="HTHMARR"/>
</dbReference>
<dbReference type="STRING" id="1855283.SAMN05216382_2195"/>
<evidence type="ECO:0000313" key="5">
    <source>
        <dbReference type="EMBL" id="SEL57633.1"/>
    </source>
</evidence>
<dbReference type="Gene3D" id="1.10.10.10">
    <property type="entry name" value="Winged helix-like DNA-binding domain superfamily/Winged helix DNA-binding domain"/>
    <property type="match status" value="1"/>
</dbReference>
<dbReference type="SMART" id="SM00347">
    <property type="entry name" value="HTH_MARR"/>
    <property type="match status" value="1"/>
</dbReference>
<evidence type="ECO:0000256" key="2">
    <source>
        <dbReference type="ARBA" id="ARBA00023125"/>
    </source>
</evidence>
<dbReference type="SUPFAM" id="SSF46785">
    <property type="entry name" value="Winged helix' DNA-binding domain"/>
    <property type="match status" value="1"/>
</dbReference>
<dbReference type="InterPro" id="IPR000835">
    <property type="entry name" value="HTH_MarR-typ"/>
</dbReference>
<evidence type="ECO:0000256" key="1">
    <source>
        <dbReference type="ARBA" id="ARBA00023015"/>
    </source>
</evidence>
<protein>
    <submittedName>
        <fullName evidence="5">Transcriptional regulator, MarR family</fullName>
    </submittedName>
</protein>
<dbReference type="InterPro" id="IPR036390">
    <property type="entry name" value="WH_DNA-bd_sf"/>
</dbReference>
<organism evidence="5 6">
    <name type="scientific">Sphingomonas palmae</name>
    <dbReference type="NCBI Taxonomy" id="1855283"/>
    <lineage>
        <taxon>Bacteria</taxon>
        <taxon>Pseudomonadati</taxon>
        <taxon>Pseudomonadota</taxon>
        <taxon>Alphaproteobacteria</taxon>
        <taxon>Sphingomonadales</taxon>
        <taxon>Sphingomonadaceae</taxon>
        <taxon>Sphingomonas</taxon>
    </lineage>
</organism>
<keyword evidence="2" id="KW-0238">DNA-binding</keyword>
<dbReference type="OrthoDB" id="6195716at2"/>
<evidence type="ECO:0000313" key="6">
    <source>
        <dbReference type="Proteomes" id="UP000199214"/>
    </source>
</evidence>
<dbReference type="InterPro" id="IPR039422">
    <property type="entry name" value="MarR/SlyA-like"/>
</dbReference>
<dbReference type="PROSITE" id="PS50995">
    <property type="entry name" value="HTH_MARR_2"/>
    <property type="match status" value="1"/>
</dbReference>
<dbReference type="InterPro" id="IPR023187">
    <property type="entry name" value="Tscrpt_reg_MarR-type_CS"/>
</dbReference>
<dbReference type="GO" id="GO:0006950">
    <property type="term" value="P:response to stress"/>
    <property type="evidence" value="ECO:0007669"/>
    <property type="project" value="TreeGrafter"/>
</dbReference>
<dbReference type="InterPro" id="IPR036388">
    <property type="entry name" value="WH-like_DNA-bd_sf"/>
</dbReference>
<evidence type="ECO:0000256" key="3">
    <source>
        <dbReference type="ARBA" id="ARBA00023163"/>
    </source>
</evidence>
<dbReference type="Proteomes" id="UP000199214">
    <property type="component" value="Unassembled WGS sequence"/>
</dbReference>
<keyword evidence="6" id="KW-1185">Reference proteome</keyword>
<proteinExistence type="predicted"/>
<keyword evidence="3" id="KW-0804">Transcription</keyword>
<dbReference type="AlphaFoldDB" id="A0A1H7RBQ7"/>
<reference evidence="6" key="1">
    <citation type="submission" date="2016-10" db="EMBL/GenBank/DDBJ databases">
        <authorList>
            <person name="Varghese N."/>
            <person name="Submissions S."/>
        </authorList>
    </citation>
    <scope>NUCLEOTIDE SEQUENCE [LARGE SCALE GENOMIC DNA]</scope>
    <source>
        <strain evidence="6">JS21-1</strain>
    </source>
</reference>